<feature type="compositionally biased region" description="Low complexity" evidence="1">
    <location>
        <begin position="72"/>
        <end position="85"/>
    </location>
</feature>
<dbReference type="OrthoDB" id="5357075at2759"/>
<keyword evidence="3" id="KW-1185">Reference proteome</keyword>
<dbReference type="AlphaFoldDB" id="A0A2C5XAG0"/>
<dbReference type="STRING" id="1399860.A0A2C5XAG0"/>
<gene>
    <name evidence="2" type="ORF">CDD81_4308</name>
</gene>
<proteinExistence type="predicted"/>
<accession>A0A2C5XAG0</accession>
<organism evidence="2 3">
    <name type="scientific">Ophiocordyceps australis</name>
    <dbReference type="NCBI Taxonomy" id="1399860"/>
    <lineage>
        <taxon>Eukaryota</taxon>
        <taxon>Fungi</taxon>
        <taxon>Dikarya</taxon>
        <taxon>Ascomycota</taxon>
        <taxon>Pezizomycotina</taxon>
        <taxon>Sordariomycetes</taxon>
        <taxon>Hypocreomycetidae</taxon>
        <taxon>Hypocreales</taxon>
        <taxon>Ophiocordycipitaceae</taxon>
        <taxon>Ophiocordyceps</taxon>
    </lineage>
</organism>
<reference evidence="2 3" key="1">
    <citation type="submission" date="2017-06" db="EMBL/GenBank/DDBJ databases">
        <title>Ant-infecting Ophiocordyceps genomes reveal a high diversity of potential behavioral manipulation genes and a possible major role for enterotoxins.</title>
        <authorList>
            <person name="De Bekker C."/>
            <person name="Evans H.C."/>
            <person name="Brachmann A."/>
            <person name="Hughes D.P."/>
        </authorList>
    </citation>
    <scope>NUCLEOTIDE SEQUENCE [LARGE SCALE GENOMIC DNA]</scope>
    <source>
        <strain evidence="2 3">Map64</strain>
    </source>
</reference>
<dbReference type="EMBL" id="NJET01000029">
    <property type="protein sequence ID" value="PHH64529.1"/>
    <property type="molecule type" value="Genomic_DNA"/>
</dbReference>
<feature type="region of interest" description="Disordered" evidence="1">
    <location>
        <begin position="176"/>
        <end position="202"/>
    </location>
</feature>
<evidence type="ECO:0000313" key="3">
    <source>
        <dbReference type="Proteomes" id="UP000226192"/>
    </source>
</evidence>
<dbReference type="Proteomes" id="UP000226192">
    <property type="component" value="Unassembled WGS sequence"/>
</dbReference>
<protein>
    <submittedName>
        <fullName evidence="2">Uncharacterized protein</fullName>
    </submittedName>
</protein>
<comment type="caution">
    <text evidence="2">The sequence shown here is derived from an EMBL/GenBank/DDBJ whole genome shotgun (WGS) entry which is preliminary data.</text>
</comment>
<feature type="region of interest" description="Disordered" evidence="1">
    <location>
        <begin position="72"/>
        <end position="98"/>
    </location>
</feature>
<name>A0A2C5XAG0_9HYPO</name>
<evidence type="ECO:0000256" key="1">
    <source>
        <dbReference type="SAM" id="MobiDB-lite"/>
    </source>
</evidence>
<feature type="compositionally biased region" description="Low complexity" evidence="1">
    <location>
        <begin position="185"/>
        <end position="199"/>
    </location>
</feature>
<sequence>MGLLETMQPNAQHVSDELASLFSRTLTFNPSLCTQELSQQDSPSAHLPSSPSVAYSISQHYNHSAHVARVQAARAQAQHQSSSEPPSEPAHNKVASSEDFLRSHGIDAAVLTPSQLQLFRIADATQKLRLIELWSICPPNRGDAISASAWNSTTVENEEQLAKLRFDNQQQDQTMSLDGTPVQMSNGSWSQSPASASSSEPEPYMLSGYQELMRRENERRAMENRSTSSYSHFGTAIGGPSYNPATDPVFLGPDAARQQQQMDMATQYGAFQHLHATSEMDAMDVM</sequence>
<evidence type="ECO:0000313" key="2">
    <source>
        <dbReference type="EMBL" id="PHH64529.1"/>
    </source>
</evidence>